<reference evidence="1 2" key="1">
    <citation type="submission" date="2020-08" db="EMBL/GenBank/DDBJ databases">
        <title>Genomic Encyclopedia of Type Strains, Phase III (KMG-III): the genomes of soil and plant-associated and newly described type strains.</title>
        <authorList>
            <person name="Whitman W."/>
        </authorList>
    </citation>
    <scope>NUCLEOTIDE SEQUENCE [LARGE SCALE GENOMIC DNA]</scope>
    <source>
        <strain evidence="1 2">CECT 8571</strain>
    </source>
</reference>
<proteinExistence type="predicted"/>
<protein>
    <recommendedName>
        <fullName evidence="3">Transposase</fullName>
    </recommendedName>
</protein>
<dbReference type="GO" id="GO:0004803">
    <property type="term" value="F:transposase activity"/>
    <property type="evidence" value="ECO:0007669"/>
    <property type="project" value="InterPro"/>
</dbReference>
<dbReference type="SUPFAM" id="SSF143422">
    <property type="entry name" value="Transposase IS200-like"/>
    <property type="match status" value="1"/>
</dbReference>
<dbReference type="Proteomes" id="UP000559987">
    <property type="component" value="Unassembled WGS sequence"/>
</dbReference>
<dbReference type="PANTHER" id="PTHR34322">
    <property type="entry name" value="TRANSPOSASE, Y1_TNP DOMAIN-CONTAINING"/>
    <property type="match status" value="1"/>
</dbReference>
<dbReference type="GO" id="GO:0003677">
    <property type="term" value="F:DNA binding"/>
    <property type="evidence" value="ECO:0007669"/>
    <property type="project" value="InterPro"/>
</dbReference>
<evidence type="ECO:0008006" key="3">
    <source>
        <dbReference type="Google" id="ProtNLM"/>
    </source>
</evidence>
<gene>
    <name evidence="1" type="ORF">FHS30_001780</name>
</gene>
<organism evidence="1 2">
    <name type="scientific">Simiduia aestuariiviva</name>
    <dbReference type="NCBI Taxonomy" id="1510459"/>
    <lineage>
        <taxon>Bacteria</taxon>
        <taxon>Pseudomonadati</taxon>
        <taxon>Pseudomonadota</taxon>
        <taxon>Gammaproteobacteria</taxon>
        <taxon>Cellvibrionales</taxon>
        <taxon>Cellvibrionaceae</taxon>
        <taxon>Simiduia</taxon>
    </lineage>
</organism>
<name>A0A839URU2_9GAMM</name>
<evidence type="ECO:0000313" key="1">
    <source>
        <dbReference type="EMBL" id="MBB3168596.1"/>
    </source>
</evidence>
<dbReference type="PANTHER" id="PTHR34322:SF2">
    <property type="entry name" value="TRANSPOSASE IS200-LIKE DOMAIN-CONTAINING PROTEIN"/>
    <property type="match status" value="1"/>
</dbReference>
<dbReference type="EMBL" id="JACHXZ010000002">
    <property type="protein sequence ID" value="MBB3168596.1"/>
    <property type="molecule type" value="Genomic_DNA"/>
</dbReference>
<keyword evidence="2" id="KW-1185">Reference proteome</keyword>
<evidence type="ECO:0000313" key="2">
    <source>
        <dbReference type="Proteomes" id="UP000559987"/>
    </source>
</evidence>
<dbReference type="AlphaFoldDB" id="A0A839URU2"/>
<dbReference type="RefSeq" id="WP_183910067.1">
    <property type="nucleotide sequence ID" value="NZ_JACHXZ010000002.1"/>
</dbReference>
<dbReference type="Gene3D" id="3.30.70.1290">
    <property type="entry name" value="Transposase IS200-like"/>
    <property type="match status" value="1"/>
</dbReference>
<dbReference type="GO" id="GO:0006313">
    <property type="term" value="P:DNA transposition"/>
    <property type="evidence" value="ECO:0007669"/>
    <property type="project" value="InterPro"/>
</dbReference>
<dbReference type="InterPro" id="IPR036515">
    <property type="entry name" value="Transposase_17_sf"/>
</dbReference>
<sequence length="328" mass="37811">MTRPRKLLIATETTPYYHCVSRCVRRAFLCGKHQGRSFEHRRGWIEERILLLARIFAIDVCAYAVMSNHYHVVCYINTEKSNNWSSEEVIERWHSLFKGNLLSRRYLLGEKITLAERDALNICIKNWRDRLTSISWFMRLINETIAREANAEDNCTGRFWEGRFKSQALLDEKALAACMAYVDLNPIRARMAKTPEASDYTSAKLRIAKAAQAHSPNHPNGQPSNLRAFAGNPRKDMPDGLPFRLTDYLELLDWTGKIIRTDKRGHIPTMLAPLLVRLQIDPKHWLYCSTQFESRFKGLVGATQKLKQVCETLGYRRSPGLAQAKLLT</sequence>
<accession>A0A839URU2</accession>
<comment type="caution">
    <text evidence="1">The sequence shown here is derived from an EMBL/GenBank/DDBJ whole genome shotgun (WGS) entry which is preliminary data.</text>
</comment>